<name>A0A382WTC7_9ZZZZ</name>
<feature type="domain" description="Pyrroloquinoline quinone-dependent pyranose dehydrogenase beta-propeller" evidence="1">
    <location>
        <begin position="64"/>
        <end position="264"/>
    </location>
</feature>
<reference evidence="2" key="1">
    <citation type="submission" date="2018-05" db="EMBL/GenBank/DDBJ databases">
        <authorList>
            <person name="Lanie J.A."/>
            <person name="Ng W.-L."/>
            <person name="Kazmierczak K.M."/>
            <person name="Andrzejewski T.M."/>
            <person name="Davidsen T.M."/>
            <person name="Wayne K.J."/>
            <person name="Tettelin H."/>
            <person name="Glass J.I."/>
            <person name="Rusch D."/>
            <person name="Podicherti R."/>
            <person name="Tsui H.-C.T."/>
            <person name="Winkler M.E."/>
        </authorList>
    </citation>
    <scope>NUCLEOTIDE SEQUENCE</scope>
</reference>
<dbReference type="EMBL" id="UINC01162350">
    <property type="protein sequence ID" value="SVD62062.1"/>
    <property type="molecule type" value="Genomic_DNA"/>
</dbReference>
<dbReference type="PANTHER" id="PTHR33546">
    <property type="entry name" value="LARGE, MULTIFUNCTIONAL SECRETED PROTEIN-RELATED"/>
    <property type="match status" value="1"/>
</dbReference>
<dbReference type="SUPFAM" id="SSF101898">
    <property type="entry name" value="NHL repeat"/>
    <property type="match status" value="1"/>
</dbReference>
<dbReference type="InterPro" id="IPR011042">
    <property type="entry name" value="6-blade_b-propeller_TolB-like"/>
</dbReference>
<evidence type="ECO:0000313" key="2">
    <source>
        <dbReference type="EMBL" id="SVD62062.1"/>
    </source>
</evidence>
<sequence length="265" mass="28344">MKAVLPKRFVCFVTVISMLGGASAQDEGYPPGTLTPPMDLSLQPVAVQVPQQLADHGPVGLSLNVPEGFTVGLFAAGLRGPRFMAFDDNEVLHVANMNADQIVALPDRDRDGVADEHIIAANGFKEAHSLAFYQGVMYVADTDAIIKFWDADGDLVYEKSEVLTELTSPGACCRNGWHTTRTIVMDEADQKIYVGIGAPCDLCRPSAPTKAGGTDPLPPSEEWGAILEMNIDGSGKRVFATGVRNTLGLTLHPVTGELWANNNGH</sequence>
<organism evidence="2">
    <name type="scientific">marine metagenome</name>
    <dbReference type="NCBI Taxonomy" id="408172"/>
    <lineage>
        <taxon>unclassified sequences</taxon>
        <taxon>metagenomes</taxon>
        <taxon>ecological metagenomes</taxon>
    </lineage>
</organism>
<accession>A0A382WTC7</accession>
<evidence type="ECO:0000259" key="1">
    <source>
        <dbReference type="Pfam" id="PF22807"/>
    </source>
</evidence>
<dbReference type="Pfam" id="PF22807">
    <property type="entry name" value="TrAA12"/>
    <property type="match status" value="1"/>
</dbReference>
<protein>
    <recommendedName>
        <fullName evidence="1">Pyrroloquinoline quinone-dependent pyranose dehydrogenase beta-propeller domain-containing protein</fullName>
    </recommendedName>
</protein>
<dbReference type="InterPro" id="IPR054539">
    <property type="entry name" value="Beta-prop_PDH"/>
</dbReference>
<gene>
    <name evidence="2" type="ORF">METZ01_LOCUS414916</name>
</gene>
<feature type="non-terminal residue" evidence="2">
    <location>
        <position position="265"/>
    </location>
</feature>
<dbReference type="PANTHER" id="PTHR33546:SF1">
    <property type="entry name" value="LARGE, MULTIFUNCTIONAL SECRETED PROTEIN"/>
    <property type="match status" value="1"/>
</dbReference>
<proteinExistence type="predicted"/>
<dbReference type="Gene3D" id="2.120.10.30">
    <property type="entry name" value="TolB, C-terminal domain"/>
    <property type="match status" value="1"/>
</dbReference>
<dbReference type="AlphaFoldDB" id="A0A382WTC7"/>